<evidence type="ECO:0000256" key="9">
    <source>
        <dbReference type="SAM" id="MobiDB-lite"/>
    </source>
</evidence>
<dbReference type="STRING" id="106004.A0A1Y2DBI1"/>
<comment type="function">
    <text evidence="8">Alpha-L-arabinofuranosidase involved in the degradation of arabinoxylan, a major component of plant hemicellulose. Acts only on small linear 1,5-alpha-linked L-arabinofuranosyl oligosaccharides.</text>
</comment>
<dbReference type="InterPro" id="IPR017853">
    <property type="entry name" value="GH"/>
</dbReference>
<dbReference type="PANTHER" id="PTHR43576">
    <property type="entry name" value="ALPHA-L-ARABINOFURANOSIDASE C-RELATED"/>
    <property type="match status" value="1"/>
</dbReference>
<dbReference type="SUPFAM" id="SSF51445">
    <property type="entry name" value="(Trans)glycosidases"/>
    <property type="match status" value="1"/>
</dbReference>
<dbReference type="GO" id="GO:0046556">
    <property type="term" value="F:alpha-L-arabinofuranosidase activity"/>
    <property type="evidence" value="ECO:0007669"/>
    <property type="project" value="UniProtKB-EC"/>
</dbReference>
<evidence type="ECO:0000256" key="2">
    <source>
        <dbReference type="ARBA" id="ARBA00004834"/>
    </source>
</evidence>
<feature type="region of interest" description="Disordered" evidence="9">
    <location>
        <begin position="478"/>
        <end position="643"/>
    </location>
</feature>
<accession>A0A1Y2DBI1</accession>
<dbReference type="SUPFAM" id="SSF51011">
    <property type="entry name" value="Glycosyl hydrolase domain"/>
    <property type="match status" value="1"/>
</dbReference>
<keyword evidence="12" id="KW-1185">Reference proteome</keyword>
<dbReference type="SMART" id="SM00327">
    <property type="entry name" value="VWA"/>
    <property type="match status" value="1"/>
</dbReference>
<comment type="pathway">
    <text evidence="2">Glycan metabolism; L-arabinan degradation.</text>
</comment>
<dbReference type="Pfam" id="PF00092">
    <property type="entry name" value="VWA"/>
    <property type="match status" value="1"/>
</dbReference>
<dbReference type="UniPathway" id="UPA00667"/>
<evidence type="ECO:0000256" key="5">
    <source>
        <dbReference type="ARBA" id="ARBA00022801"/>
    </source>
</evidence>
<dbReference type="Gene3D" id="2.60.40.1180">
    <property type="entry name" value="Golgi alpha-mannosidase II"/>
    <property type="match status" value="1"/>
</dbReference>
<evidence type="ECO:0000256" key="8">
    <source>
        <dbReference type="ARBA" id="ARBA00037415"/>
    </source>
</evidence>
<dbReference type="EMBL" id="MCGR01000085">
    <property type="protein sequence ID" value="ORY56557.1"/>
    <property type="molecule type" value="Genomic_DNA"/>
</dbReference>
<proteinExistence type="inferred from homology"/>
<dbReference type="InterPro" id="IPR055235">
    <property type="entry name" value="ASD1_cat"/>
</dbReference>
<name>A0A1Y2DBI1_9BASI</name>
<feature type="domain" description="VWFA" evidence="10">
    <location>
        <begin position="651"/>
        <end position="852"/>
    </location>
</feature>
<dbReference type="InParanoid" id="A0A1Y2DBI1"/>
<dbReference type="Gene3D" id="3.40.50.410">
    <property type="entry name" value="von Willebrand factor, type A domain"/>
    <property type="match status" value="1"/>
</dbReference>
<organism evidence="11 12">
    <name type="scientific">Leucosporidium creatinivorum</name>
    <dbReference type="NCBI Taxonomy" id="106004"/>
    <lineage>
        <taxon>Eukaryota</taxon>
        <taxon>Fungi</taxon>
        <taxon>Dikarya</taxon>
        <taxon>Basidiomycota</taxon>
        <taxon>Pucciniomycotina</taxon>
        <taxon>Microbotryomycetes</taxon>
        <taxon>Leucosporidiales</taxon>
        <taxon>Leucosporidium</taxon>
    </lineage>
</organism>
<feature type="compositionally biased region" description="Polar residues" evidence="9">
    <location>
        <begin position="518"/>
        <end position="534"/>
    </location>
</feature>
<dbReference type="Pfam" id="PF06964">
    <property type="entry name" value="Alpha-L-AF_C"/>
    <property type="match status" value="1"/>
</dbReference>
<dbReference type="PANTHER" id="PTHR43576:SF3">
    <property type="entry name" value="ALPHA-L-ARABINOFURANOSIDASE C"/>
    <property type="match status" value="1"/>
</dbReference>
<evidence type="ECO:0000256" key="4">
    <source>
        <dbReference type="ARBA" id="ARBA00012670"/>
    </source>
</evidence>
<feature type="compositionally biased region" description="Pro residues" evidence="9">
    <location>
        <begin position="577"/>
        <end position="591"/>
    </location>
</feature>
<keyword evidence="5 11" id="KW-0378">Hydrolase</keyword>
<dbReference type="SUPFAM" id="SSF53300">
    <property type="entry name" value="vWA-like"/>
    <property type="match status" value="1"/>
</dbReference>
<dbReference type="Gene3D" id="3.20.20.80">
    <property type="entry name" value="Glycosidases"/>
    <property type="match status" value="1"/>
</dbReference>
<comment type="caution">
    <text evidence="11">The sequence shown here is derived from an EMBL/GenBank/DDBJ whole genome shotgun (WGS) entry which is preliminary data.</text>
</comment>
<reference evidence="11 12" key="1">
    <citation type="submission" date="2016-07" db="EMBL/GenBank/DDBJ databases">
        <title>Pervasive Adenine N6-methylation of Active Genes in Fungi.</title>
        <authorList>
            <consortium name="DOE Joint Genome Institute"/>
            <person name="Mondo S.J."/>
            <person name="Dannebaum R.O."/>
            <person name="Kuo R.C."/>
            <person name="Labutti K."/>
            <person name="Haridas S."/>
            <person name="Kuo A."/>
            <person name="Salamov A."/>
            <person name="Ahrendt S.R."/>
            <person name="Lipzen A."/>
            <person name="Sullivan W."/>
            <person name="Andreopoulos W.B."/>
            <person name="Clum A."/>
            <person name="Lindquist E."/>
            <person name="Daum C."/>
            <person name="Ramamoorthy G.K."/>
            <person name="Gryganskyi A."/>
            <person name="Culley D."/>
            <person name="Magnuson J.K."/>
            <person name="James T.Y."/>
            <person name="O'Malley M.A."/>
            <person name="Stajich J.E."/>
            <person name="Spatafora J.W."/>
            <person name="Visel A."/>
            <person name="Grigoriev I.V."/>
        </authorList>
    </citation>
    <scope>NUCLEOTIDE SEQUENCE [LARGE SCALE GENOMIC DNA]</scope>
    <source>
        <strain evidence="11 12">62-1032</strain>
    </source>
</reference>
<comment type="similarity">
    <text evidence="3">Belongs to the glycosyl hydrolase 51 family.</text>
</comment>
<dbReference type="InterPro" id="IPR002035">
    <property type="entry name" value="VWF_A"/>
</dbReference>
<dbReference type="EC" id="3.2.1.55" evidence="4"/>
<dbReference type="PROSITE" id="PS50234">
    <property type="entry name" value="VWFA"/>
    <property type="match status" value="1"/>
</dbReference>
<evidence type="ECO:0000256" key="3">
    <source>
        <dbReference type="ARBA" id="ARBA00007186"/>
    </source>
</evidence>
<evidence type="ECO:0000256" key="1">
    <source>
        <dbReference type="ARBA" id="ARBA00001462"/>
    </source>
</evidence>
<evidence type="ECO:0000259" key="10">
    <source>
        <dbReference type="PROSITE" id="PS50234"/>
    </source>
</evidence>
<evidence type="ECO:0000313" key="11">
    <source>
        <dbReference type="EMBL" id="ORY56557.1"/>
    </source>
</evidence>
<dbReference type="OrthoDB" id="2142040at2759"/>
<dbReference type="GO" id="GO:0031222">
    <property type="term" value="P:arabinan catabolic process"/>
    <property type="evidence" value="ECO:0007669"/>
    <property type="project" value="UniProtKB-UniPathway"/>
</dbReference>
<dbReference type="InterPro" id="IPR010720">
    <property type="entry name" value="Alpha-L-AF_C"/>
</dbReference>
<comment type="catalytic activity">
    <reaction evidence="1">
        <text>Hydrolysis of terminal non-reducing alpha-L-arabinofuranoside residues in alpha-L-arabinosides.</text>
        <dbReference type="EC" id="3.2.1.55"/>
    </reaction>
</comment>
<dbReference type="AlphaFoldDB" id="A0A1Y2DBI1"/>
<feature type="compositionally biased region" description="Low complexity" evidence="9">
    <location>
        <begin position="592"/>
        <end position="607"/>
    </location>
</feature>
<dbReference type="Pfam" id="PF22848">
    <property type="entry name" value="ASD1_dom"/>
    <property type="match status" value="1"/>
</dbReference>
<feature type="compositionally biased region" description="Low complexity" evidence="9">
    <location>
        <begin position="495"/>
        <end position="517"/>
    </location>
</feature>
<sequence length="855" mass="94017">MANGSATVRIDTQRVLGQIDERIYSGFTEHMGRCIYGGILDPGNKNSDPVTGYRLDVLEALKELKPPLVRYPGGNFVSSYRWQDGIGPKEDRPKRLELAWRGEESNQFGTDEFMQWCKQLGAEPFICLNMGTGTLESALDWLEYMNGSSNTHFAALRRKNGHEEPYKVKYIALGNEMWGDWQVGQMRAEDYAKAARQWGKALKLVDPTIKLISCGKEGYDDWDRIVLAEVVDIVDFHSLHLYTKGATHEINVMGPAAAEKAIQMTMEVVDLARIAKKTTNRPTICFDEWNVWDPVIADGEKGAEQVYTMSDAVAVASWLNVFVRTCKSTSIACLAQSVNVISPLMTSPEGILKQTTFYPLQLFANYMRGKALDLHVDSPRYEGPTDLPWVTSICAEQLTWLDASASLDVDASVLNLVLVNRHGSLDFDVQLRLASTEQVSGEVELFEVHHEDVGAVNSWEKQPVGIVKSTERLAADSKEISSPLLRSPHTRPMFRRFSTSNQPSSSSSPAPNVSRAATVSSRPPGSVGTNNPYRQQPPELSGLSLDDAPPPPDYNTALRHSISGPPQGHQQQQQQQPLPPPVHNAARPPPQQQQYQPPQQQARPSSQTNAPPPPQQRPNSVSSSAPTAGGGASVRRRGSVEDPLAPLGKYDVVLLVDDSPSMSDGNLWQQTRDALMGVAEKCVKYDKDGIEIRFMNNDGNQLRNVTDVSTVREAFDEIVPFGSTPTGMALDEILRDYVDAYEDSKAAKGARMKPMIVLVLTDGRADDPDGVKDCIIEMAGRLDDAKAPPFQLGVQFIQLGNDADAAAFLAELDDDLKADSGVRDMVDTTPYEGQISPDFILKAALGSVVKRLDNP</sequence>
<dbReference type="SMART" id="SM00813">
    <property type="entry name" value="Alpha-L-AF_C"/>
    <property type="match status" value="1"/>
</dbReference>
<evidence type="ECO:0000313" key="12">
    <source>
        <dbReference type="Proteomes" id="UP000193467"/>
    </source>
</evidence>
<dbReference type="Proteomes" id="UP000193467">
    <property type="component" value="Unassembled WGS sequence"/>
</dbReference>
<gene>
    <name evidence="11" type="ORF">BCR35DRAFT_355602</name>
</gene>
<dbReference type="GO" id="GO:0046373">
    <property type="term" value="P:L-arabinose metabolic process"/>
    <property type="evidence" value="ECO:0007669"/>
    <property type="project" value="InterPro"/>
</dbReference>
<dbReference type="InterPro" id="IPR013780">
    <property type="entry name" value="Glyco_hydro_b"/>
</dbReference>
<evidence type="ECO:0000256" key="7">
    <source>
        <dbReference type="ARBA" id="ARBA00023295"/>
    </source>
</evidence>
<keyword evidence="6" id="KW-0119">Carbohydrate metabolism</keyword>
<protein>
    <recommendedName>
        <fullName evidence="4">non-reducing end alpha-L-arabinofuranosidase</fullName>
        <ecNumber evidence="4">3.2.1.55</ecNumber>
    </recommendedName>
</protein>
<keyword evidence="7" id="KW-0326">Glycosidase</keyword>
<feature type="compositionally biased region" description="Low complexity" evidence="9">
    <location>
        <begin position="565"/>
        <end position="576"/>
    </location>
</feature>
<dbReference type="InterPro" id="IPR036465">
    <property type="entry name" value="vWFA_dom_sf"/>
</dbReference>
<evidence type="ECO:0000256" key="6">
    <source>
        <dbReference type="ARBA" id="ARBA00023277"/>
    </source>
</evidence>